<feature type="compositionally biased region" description="Low complexity" evidence="1">
    <location>
        <begin position="10"/>
        <end position="19"/>
    </location>
</feature>
<feature type="region of interest" description="Disordered" evidence="1">
    <location>
        <begin position="1"/>
        <end position="23"/>
    </location>
</feature>
<dbReference type="RefSeq" id="WP_152576323.1">
    <property type="nucleotide sequence ID" value="NZ_JAATJI010000001.1"/>
</dbReference>
<reference evidence="2 3" key="1">
    <citation type="submission" date="2019-09" db="EMBL/GenBank/DDBJ databases">
        <title>Polymorphobacter sp. isolated from a lake in China.</title>
        <authorList>
            <person name="Liu Z."/>
        </authorList>
    </citation>
    <scope>NUCLEOTIDE SEQUENCE [LARGE SCALE GENOMIC DNA]</scope>
    <source>
        <strain evidence="2 3">D40P</strain>
    </source>
</reference>
<evidence type="ECO:0000256" key="1">
    <source>
        <dbReference type="SAM" id="MobiDB-lite"/>
    </source>
</evidence>
<proteinExistence type="predicted"/>
<evidence type="ECO:0000313" key="2">
    <source>
        <dbReference type="EMBL" id="MQT15858.1"/>
    </source>
</evidence>
<sequence length="227" mass="23125">MASVPSSEPANVRSAAAAADDARNRVSATIDDIQDRLSPRRILSDTVERIQTGSRAFASQAEDVAKAHPVAIGAAVAALGLALFARNRLAKATVNLAGVDDYTDYDDGYGTAESGAFDDFAPRVESVVADTRESVGANPGVAIVVGLAAGAALGALLPVSETERRTLGQTSNRLSSAARAAARVASDELDAHGLGLGNVRAKAGEATQKARSAARSALDAAKAELKS</sequence>
<dbReference type="AlphaFoldDB" id="A0A7C9GSL3"/>
<keyword evidence="3" id="KW-1185">Reference proteome</keyword>
<comment type="caution">
    <text evidence="2">The sequence shown here is derived from an EMBL/GenBank/DDBJ whole genome shotgun (WGS) entry which is preliminary data.</text>
</comment>
<gene>
    <name evidence="2" type="ORF">F3168_01080</name>
</gene>
<dbReference type="Proteomes" id="UP000481327">
    <property type="component" value="Unassembled WGS sequence"/>
</dbReference>
<organism evidence="2 3">
    <name type="scientific">Sandarakinorhabdus fusca</name>
    <dbReference type="NCBI Taxonomy" id="1439888"/>
    <lineage>
        <taxon>Bacteria</taxon>
        <taxon>Pseudomonadati</taxon>
        <taxon>Pseudomonadota</taxon>
        <taxon>Alphaproteobacteria</taxon>
        <taxon>Sphingomonadales</taxon>
        <taxon>Sphingosinicellaceae</taxon>
        <taxon>Sandarakinorhabdus</taxon>
    </lineage>
</organism>
<name>A0A7C9GSL3_9SPHN</name>
<evidence type="ECO:0000313" key="3">
    <source>
        <dbReference type="Proteomes" id="UP000481327"/>
    </source>
</evidence>
<protein>
    <submittedName>
        <fullName evidence="2">DUF3618 domain-containing protein</fullName>
    </submittedName>
</protein>
<accession>A0A7C9GSL3</accession>
<dbReference type="EMBL" id="WIOL01000001">
    <property type="protein sequence ID" value="MQT15858.1"/>
    <property type="molecule type" value="Genomic_DNA"/>
</dbReference>